<feature type="domain" description="RNA polymerase sigma factor 70 region 4 type 2" evidence="6">
    <location>
        <begin position="108"/>
        <end position="160"/>
    </location>
</feature>
<dbReference type="Gene3D" id="1.10.1740.10">
    <property type="match status" value="1"/>
</dbReference>
<dbReference type="SUPFAM" id="SSF88659">
    <property type="entry name" value="Sigma3 and sigma4 domains of RNA polymerase sigma factors"/>
    <property type="match status" value="1"/>
</dbReference>
<proteinExistence type="inferred from homology"/>
<keyword evidence="3" id="KW-0731">Sigma factor</keyword>
<reference evidence="7 8" key="1">
    <citation type="submission" date="2023-03" db="EMBL/GenBank/DDBJ databases">
        <title>Genome sequence of Microbacterium sp. KACC 23027.</title>
        <authorList>
            <person name="Kim S."/>
            <person name="Heo J."/>
            <person name="Kwon S.-W."/>
        </authorList>
    </citation>
    <scope>NUCLEOTIDE SEQUENCE [LARGE SCALE GENOMIC DNA]</scope>
    <source>
        <strain evidence="7 8">KACC 23027</strain>
    </source>
</reference>
<dbReference type="RefSeq" id="WP_275278083.1">
    <property type="nucleotide sequence ID" value="NZ_CP119108.1"/>
</dbReference>
<gene>
    <name evidence="7" type="ORF">PU630_16170</name>
</gene>
<dbReference type="InterPro" id="IPR036388">
    <property type="entry name" value="WH-like_DNA-bd_sf"/>
</dbReference>
<dbReference type="NCBIfam" id="TIGR02937">
    <property type="entry name" value="sigma70-ECF"/>
    <property type="match status" value="1"/>
</dbReference>
<dbReference type="EMBL" id="CP119108">
    <property type="protein sequence ID" value="WEG08756.1"/>
    <property type="molecule type" value="Genomic_DNA"/>
</dbReference>
<dbReference type="InterPro" id="IPR013249">
    <property type="entry name" value="RNA_pol_sigma70_r4_t2"/>
</dbReference>
<organism evidence="7 8">
    <name type="scientific">Microbacterium horticulturae</name>
    <dbReference type="NCBI Taxonomy" id="3028316"/>
    <lineage>
        <taxon>Bacteria</taxon>
        <taxon>Bacillati</taxon>
        <taxon>Actinomycetota</taxon>
        <taxon>Actinomycetes</taxon>
        <taxon>Micrococcales</taxon>
        <taxon>Microbacteriaceae</taxon>
        <taxon>Microbacterium</taxon>
    </lineage>
</organism>
<evidence type="ECO:0000256" key="2">
    <source>
        <dbReference type="ARBA" id="ARBA00023015"/>
    </source>
</evidence>
<dbReference type="InterPro" id="IPR007627">
    <property type="entry name" value="RNA_pol_sigma70_r2"/>
</dbReference>
<dbReference type="PANTHER" id="PTHR43133:SF25">
    <property type="entry name" value="RNA POLYMERASE SIGMA FACTOR RFAY-RELATED"/>
    <property type="match status" value="1"/>
</dbReference>
<dbReference type="SUPFAM" id="SSF88946">
    <property type="entry name" value="Sigma2 domain of RNA polymerase sigma factors"/>
    <property type="match status" value="1"/>
</dbReference>
<sequence length="173" mass="19733">MTRDAERARVEAAVRAHAPALTAYFVRRITRIDDVADLVAETLLAVWKRASALPVPDDEARAWMFGIAHNVLRHHYRGIARRRAVADRLRDELMTHPRAAYAPGTEFDELYAALAEIAPLDRDIIGLVHWEGFTLLETSRILRMKEGTVRSRYHRARAALRERLSVGEDLSVR</sequence>
<evidence type="ECO:0000256" key="4">
    <source>
        <dbReference type="ARBA" id="ARBA00023163"/>
    </source>
</evidence>
<name>A0ABY8BX35_9MICO</name>
<dbReference type="InterPro" id="IPR013325">
    <property type="entry name" value="RNA_pol_sigma_r2"/>
</dbReference>
<keyword evidence="4" id="KW-0804">Transcription</keyword>
<keyword evidence="8" id="KW-1185">Reference proteome</keyword>
<protein>
    <submittedName>
        <fullName evidence="7">RNA polymerase sigma factor</fullName>
    </submittedName>
</protein>
<dbReference type="Pfam" id="PF04542">
    <property type="entry name" value="Sigma70_r2"/>
    <property type="match status" value="1"/>
</dbReference>
<accession>A0ABY8BX35</accession>
<evidence type="ECO:0000256" key="1">
    <source>
        <dbReference type="ARBA" id="ARBA00010641"/>
    </source>
</evidence>
<feature type="domain" description="RNA polymerase sigma-70 region 2" evidence="5">
    <location>
        <begin position="14"/>
        <end position="81"/>
    </location>
</feature>
<dbReference type="Proteomes" id="UP001214553">
    <property type="component" value="Chromosome"/>
</dbReference>
<evidence type="ECO:0000259" key="5">
    <source>
        <dbReference type="Pfam" id="PF04542"/>
    </source>
</evidence>
<dbReference type="InterPro" id="IPR013324">
    <property type="entry name" value="RNA_pol_sigma_r3/r4-like"/>
</dbReference>
<keyword evidence="2" id="KW-0805">Transcription regulation</keyword>
<dbReference type="InterPro" id="IPR014284">
    <property type="entry name" value="RNA_pol_sigma-70_dom"/>
</dbReference>
<dbReference type="PANTHER" id="PTHR43133">
    <property type="entry name" value="RNA POLYMERASE ECF-TYPE SIGMA FACTO"/>
    <property type="match status" value="1"/>
</dbReference>
<evidence type="ECO:0000256" key="3">
    <source>
        <dbReference type="ARBA" id="ARBA00023082"/>
    </source>
</evidence>
<evidence type="ECO:0000313" key="7">
    <source>
        <dbReference type="EMBL" id="WEG08756.1"/>
    </source>
</evidence>
<evidence type="ECO:0000313" key="8">
    <source>
        <dbReference type="Proteomes" id="UP001214553"/>
    </source>
</evidence>
<evidence type="ECO:0000259" key="6">
    <source>
        <dbReference type="Pfam" id="PF08281"/>
    </source>
</evidence>
<dbReference type="InterPro" id="IPR039425">
    <property type="entry name" value="RNA_pol_sigma-70-like"/>
</dbReference>
<comment type="similarity">
    <text evidence="1">Belongs to the sigma-70 factor family. ECF subfamily.</text>
</comment>
<dbReference type="Gene3D" id="1.10.10.10">
    <property type="entry name" value="Winged helix-like DNA-binding domain superfamily/Winged helix DNA-binding domain"/>
    <property type="match status" value="1"/>
</dbReference>
<dbReference type="Pfam" id="PF08281">
    <property type="entry name" value="Sigma70_r4_2"/>
    <property type="match status" value="1"/>
</dbReference>